<organism evidence="1 2">
    <name type="scientific">Aeromicrobium chenweiae</name>
    <dbReference type="NCBI Taxonomy" id="2079793"/>
    <lineage>
        <taxon>Bacteria</taxon>
        <taxon>Bacillati</taxon>
        <taxon>Actinomycetota</taxon>
        <taxon>Actinomycetes</taxon>
        <taxon>Propionibacteriales</taxon>
        <taxon>Nocardioidaceae</taxon>
        <taxon>Aeromicrobium</taxon>
    </lineage>
</organism>
<gene>
    <name evidence="1" type="ORF">C3E78_11860</name>
</gene>
<dbReference type="PROSITE" id="PS51257">
    <property type="entry name" value="PROKAR_LIPOPROTEIN"/>
    <property type="match status" value="1"/>
</dbReference>
<keyword evidence="2" id="KW-1185">Reference proteome</keyword>
<name>A0A2S0WNG3_9ACTN</name>
<dbReference type="EMBL" id="CP026952">
    <property type="protein sequence ID" value="AWB92842.1"/>
    <property type="molecule type" value="Genomic_DNA"/>
</dbReference>
<evidence type="ECO:0000313" key="1">
    <source>
        <dbReference type="EMBL" id="AWB92842.1"/>
    </source>
</evidence>
<dbReference type="KEGG" id="aez:C3E78_11860"/>
<accession>A0A5F2F3R6</accession>
<reference evidence="2" key="1">
    <citation type="submission" date="2018-01" db="EMBL/GenBank/DDBJ databases">
        <authorList>
            <person name="Li J."/>
        </authorList>
    </citation>
    <scope>NUCLEOTIDE SEQUENCE [LARGE SCALE GENOMIC DNA]</scope>
    <source>
        <strain evidence="2">592</strain>
    </source>
</reference>
<accession>A0A2S0WNG3</accession>
<proteinExistence type="predicted"/>
<protein>
    <submittedName>
        <fullName evidence="1">Uncharacterized protein</fullName>
    </submittedName>
</protein>
<evidence type="ECO:0000313" key="2">
    <source>
        <dbReference type="Proteomes" id="UP000244384"/>
    </source>
</evidence>
<dbReference type="AlphaFoldDB" id="A0A2S0WNG3"/>
<sequence length="204" mass="21384">MTVRVVWTRRLVSGVAAAALSVSLASCSDSEKEQKPAAGASTAAAEGYPFDTSDVGDDLLVDKRSSSTFGGKAPMSWRFPTFYAEGETDETSTTIEVDDVRFGLLAVASTSSTPRAKAEEFASRLRLGKGGGIYDVTIGGRDWVAVVDDGDDFSQVVLLGAFPGQIVAGAGFTAQAPLADVPPERIDELHEMAQSIEVEAGSSR</sequence>
<dbReference type="Proteomes" id="UP000244384">
    <property type="component" value="Chromosome"/>
</dbReference>
<dbReference type="RefSeq" id="WP_108578627.1">
    <property type="nucleotide sequence ID" value="NZ_CP026952.1"/>
</dbReference>